<evidence type="ECO:0000256" key="5">
    <source>
        <dbReference type="ARBA" id="ARBA00022553"/>
    </source>
</evidence>
<keyword evidence="6" id="KW-0808">Transferase</keyword>
<dbReference type="EMBL" id="QGGY01000006">
    <property type="protein sequence ID" value="PWJ75659.1"/>
    <property type="molecule type" value="Genomic_DNA"/>
</dbReference>
<evidence type="ECO:0000256" key="10">
    <source>
        <dbReference type="ARBA" id="ARBA00022840"/>
    </source>
</evidence>
<keyword evidence="12" id="KW-0902">Two-component regulatory system</keyword>
<evidence type="ECO:0000256" key="14">
    <source>
        <dbReference type="SAM" id="Phobius"/>
    </source>
</evidence>
<dbReference type="InterPro" id="IPR050398">
    <property type="entry name" value="HssS/ArlS-like"/>
</dbReference>
<dbReference type="PROSITE" id="PS50885">
    <property type="entry name" value="HAMP"/>
    <property type="match status" value="1"/>
</dbReference>
<dbReference type="AlphaFoldDB" id="A0AB73T402"/>
<comment type="subcellular location">
    <subcellularLocation>
        <location evidence="2">Cell membrane</location>
        <topology evidence="2">Multi-pass membrane protein</topology>
    </subcellularLocation>
</comment>
<protein>
    <recommendedName>
        <fullName evidence="3">histidine kinase</fullName>
        <ecNumber evidence="3">2.7.13.3</ecNumber>
    </recommendedName>
</protein>
<name>A0AB73T402_9FIRM</name>
<dbReference type="Pfam" id="PF02518">
    <property type="entry name" value="HATPase_c"/>
    <property type="match status" value="1"/>
</dbReference>
<evidence type="ECO:0000256" key="7">
    <source>
        <dbReference type="ARBA" id="ARBA00022692"/>
    </source>
</evidence>
<evidence type="ECO:0000256" key="4">
    <source>
        <dbReference type="ARBA" id="ARBA00022475"/>
    </source>
</evidence>
<dbReference type="Gene3D" id="1.10.287.130">
    <property type="match status" value="1"/>
</dbReference>
<dbReference type="RefSeq" id="WP_109626584.1">
    <property type="nucleotide sequence ID" value="NZ_JANKBI010000004.1"/>
</dbReference>
<keyword evidence="10" id="KW-0067">ATP-binding</keyword>
<dbReference type="Pfam" id="PF00672">
    <property type="entry name" value="HAMP"/>
    <property type="match status" value="1"/>
</dbReference>
<dbReference type="SMART" id="SM00387">
    <property type="entry name" value="HATPase_c"/>
    <property type="match status" value="1"/>
</dbReference>
<evidence type="ECO:0000256" key="11">
    <source>
        <dbReference type="ARBA" id="ARBA00022989"/>
    </source>
</evidence>
<dbReference type="EC" id="2.7.13.3" evidence="3"/>
<evidence type="ECO:0000256" key="2">
    <source>
        <dbReference type="ARBA" id="ARBA00004651"/>
    </source>
</evidence>
<dbReference type="InterPro" id="IPR005467">
    <property type="entry name" value="His_kinase_dom"/>
</dbReference>
<sequence length="391" mass="44891">MGKIKNMSLKGAFMMYMLVFIVLGLTVAVCLNTMFSNAEADRALSYVTDRYQEIEYWNSRGIYTSEGVYFVFSDEDSHFIRVCSILAGLSLPLPFIAGIIMAGLLFYRNKLKEPIEMLISAAGKISKNDLDFHIYYPRRNEMGQLCASFELMRHSLEVSNRENWRAMEERRRLNAAFSHDLRTPLTVLRGYVDMLGKYLPDGRVSKEKMIKVVQTMGEHIQRLENYVSGMSTMQKLEDISFEPQLVEGEKVEAELKAASEILCREKELKLQYTERIARKMLRLDERMVQQVLENLMANAVRYGKEEIKLTLYAEKVYFTMIVEDDGEGFSSKAIENATSPFYKEKENVYDAHFGLGLNICKVLCEKHGGFLEISNGENGGGRVRADFRMDL</sequence>
<evidence type="ECO:0000259" key="15">
    <source>
        <dbReference type="PROSITE" id="PS50109"/>
    </source>
</evidence>
<dbReference type="SUPFAM" id="SSF47384">
    <property type="entry name" value="Homodimeric domain of signal transducing histidine kinase"/>
    <property type="match status" value="1"/>
</dbReference>
<dbReference type="Gene3D" id="3.30.565.10">
    <property type="entry name" value="Histidine kinase-like ATPase, C-terminal domain"/>
    <property type="match status" value="1"/>
</dbReference>
<keyword evidence="4" id="KW-1003">Cell membrane</keyword>
<keyword evidence="5" id="KW-0597">Phosphoprotein</keyword>
<evidence type="ECO:0000256" key="12">
    <source>
        <dbReference type="ARBA" id="ARBA00023012"/>
    </source>
</evidence>
<reference evidence="17 18" key="1">
    <citation type="submission" date="2018-05" db="EMBL/GenBank/DDBJ databases">
        <authorList>
            <person name="Goeker M."/>
            <person name="Huntemann M."/>
            <person name="Clum A."/>
            <person name="Pillay M."/>
            <person name="Palaniappan K."/>
            <person name="Varghese N."/>
            <person name="Mikhailova N."/>
            <person name="Stamatis D."/>
            <person name="Reddy T."/>
            <person name="Daum C."/>
            <person name="Shapiro N."/>
            <person name="Ivanova N."/>
            <person name="Kyrpides N."/>
            <person name="Woyke T."/>
        </authorList>
    </citation>
    <scope>NUCLEOTIDE SEQUENCE [LARGE SCALE GENOMIC DNA]</scope>
    <source>
        <strain evidence="17 18">DSM 26524</strain>
    </source>
</reference>
<keyword evidence="9 17" id="KW-0418">Kinase</keyword>
<dbReference type="Proteomes" id="UP000245412">
    <property type="component" value="Unassembled WGS sequence"/>
</dbReference>
<dbReference type="CDD" id="cd00082">
    <property type="entry name" value="HisKA"/>
    <property type="match status" value="1"/>
</dbReference>
<evidence type="ECO:0000256" key="6">
    <source>
        <dbReference type="ARBA" id="ARBA00022679"/>
    </source>
</evidence>
<feature type="domain" description="Histidine kinase" evidence="15">
    <location>
        <begin position="176"/>
        <end position="391"/>
    </location>
</feature>
<keyword evidence="18" id="KW-1185">Reference proteome</keyword>
<dbReference type="Gene3D" id="6.10.340.10">
    <property type="match status" value="1"/>
</dbReference>
<keyword evidence="7 14" id="KW-0812">Transmembrane</keyword>
<evidence type="ECO:0000256" key="9">
    <source>
        <dbReference type="ARBA" id="ARBA00022777"/>
    </source>
</evidence>
<dbReference type="PANTHER" id="PTHR45528">
    <property type="entry name" value="SENSOR HISTIDINE KINASE CPXA"/>
    <property type="match status" value="1"/>
</dbReference>
<dbReference type="GO" id="GO:0005886">
    <property type="term" value="C:plasma membrane"/>
    <property type="evidence" value="ECO:0007669"/>
    <property type="project" value="UniProtKB-SubCell"/>
</dbReference>
<evidence type="ECO:0000256" key="13">
    <source>
        <dbReference type="ARBA" id="ARBA00023136"/>
    </source>
</evidence>
<keyword evidence="13 14" id="KW-0472">Membrane</keyword>
<dbReference type="SMART" id="SM00388">
    <property type="entry name" value="HisKA"/>
    <property type="match status" value="1"/>
</dbReference>
<evidence type="ECO:0000313" key="18">
    <source>
        <dbReference type="Proteomes" id="UP000245412"/>
    </source>
</evidence>
<dbReference type="InterPro" id="IPR003660">
    <property type="entry name" value="HAMP_dom"/>
</dbReference>
<gene>
    <name evidence="17" type="ORF">C7383_106229</name>
</gene>
<dbReference type="PROSITE" id="PS50109">
    <property type="entry name" value="HIS_KIN"/>
    <property type="match status" value="1"/>
</dbReference>
<dbReference type="InterPro" id="IPR003594">
    <property type="entry name" value="HATPase_dom"/>
</dbReference>
<keyword evidence="11 14" id="KW-1133">Transmembrane helix</keyword>
<evidence type="ECO:0000313" key="17">
    <source>
        <dbReference type="EMBL" id="PWJ75659.1"/>
    </source>
</evidence>
<dbReference type="CDD" id="cd06225">
    <property type="entry name" value="HAMP"/>
    <property type="match status" value="1"/>
</dbReference>
<comment type="caution">
    <text evidence="17">The sequence shown here is derived from an EMBL/GenBank/DDBJ whole genome shotgun (WGS) entry which is preliminary data.</text>
</comment>
<evidence type="ECO:0000259" key="16">
    <source>
        <dbReference type="PROSITE" id="PS50885"/>
    </source>
</evidence>
<dbReference type="PANTHER" id="PTHR45528:SF1">
    <property type="entry name" value="SENSOR HISTIDINE KINASE CPXA"/>
    <property type="match status" value="1"/>
</dbReference>
<dbReference type="SUPFAM" id="SSF55874">
    <property type="entry name" value="ATPase domain of HSP90 chaperone/DNA topoisomerase II/histidine kinase"/>
    <property type="match status" value="1"/>
</dbReference>
<dbReference type="InterPro" id="IPR036097">
    <property type="entry name" value="HisK_dim/P_sf"/>
</dbReference>
<evidence type="ECO:0000256" key="1">
    <source>
        <dbReference type="ARBA" id="ARBA00000085"/>
    </source>
</evidence>
<dbReference type="GO" id="GO:0000155">
    <property type="term" value="F:phosphorelay sensor kinase activity"/>
    <property type="evidence" value="ECO:0007669"/>
    <property type="project" value="InterPro"/>
</dbReference>
<comment type="catalytic activity">
    <reaction evidence="1">
        <text>ATP + protein L-histidine = ADP + protein N-phospho-L-histidine.</text>
        <dbReference type="EC" id="2.7.13.3"/>
    </reaction>
</comment>
<dbReference type="SUPFAM" id="SSF158472">
    <property type="entry name" value="HAMP domain-like"/>
    <property type="match status" value="1"/>
</dbReference>
<dbReference type="SMART" id="SM00304">
    <property type="entry name" value="HAMP"/>
    <property type="match status" value="1"/>
</dbReference>
<dbReference type="Pfam" id="PF00512">
    <property type="entry name" value="HisKA"/>
    <property type="match status" value="1"/>
</dbReference>
<dbReference type="GO" id="GO:0005524">
    <property type="term" value="F:ATP binding"/>
    <property type="evidence" value="ECO:0007669"/>
    <property type="project" value="UniProtKB-KW"/>
</dbReference>
<keyword evidence="8" id="KW-0547">Nucleotide-binding</keyword>
<evidence type="ECO:0000256" key="8">
    <source>
        <dbReference type="ARBA" id="ARBA00022741"/>
    </source>
</evidence>
<organism evidence="17 18">
    <name type="scientific">Murimonas intestini</name>
    <dbReference type="NCBI Taxonomy" id="1337051"/>
    <lineage>
        <taxon>Bacteria</taxon>
        <taxon>Bacillati</taxon>
        <taxon>Bacillota</taxon>
        <taxon>Clostridia</taxon>
        <taxon>Lachnospirales</taxon>
        <taxon>Lachnospiraceae</taxon>
        <taxon>Murimonas</taxon>
    </lineage>
</organism>
<dbReference type="InterPro" id="IPR003661">
    <property type="entry name" value="HisK_dim/P_dom"/>
</dbReference>
<accession>A0AB73T402</accession>
<proteinExistence type="predicted"/>
<feature type="domain" description="HAMP" evidence="16">
    <location>
        <begin position="109"/>
        <end position="161"/>
    </location>
</feature>
<evidence type="ECO:0000256" key="3">
    <source>
        <dbReference type="ARBA" id="ARBA00012438"/>
    </source>
</evidence>
<feature type="transmembrane region" description="Helical" evidence="14">
    <location>
        <begin position="79"/>
        <end position="107"/>
    </location>
</feature>
<dbReference type="InterPro" id="IPR036890">
    <property type="entry name" value="HATPase_C_sf"/>
</dbReference>